<keyword evidence="2" id="KW-1185">Reference proteome</keyword>
<sequence length="338" mass="39283">MASSERERDFFRWLKLPIQPLMVDLPVWSNTKERKDRQLILEKTAVILPSDVLCELCKRSIDEWWRQEPDTVYLQEISRNNSSYQDMLPLRFHEDGVPTTKSETCNFWSWTTPLAGRGSEISRFCIVGVTNSRIAAETRRCIADILAWDLEVLERGVFPASDQNKNPWPRWSAGPVDVNWRAKEKLVSEDAPSDTVHWSRCRATMAWCLDAALSVGGTGRKPHLREQEICEATWLFDTFLLAYAHAASRFHGMGICLYKLRPKMHYTQHMVSELSFNKLNFYHAANFLDEDHMKFLKIVSAGCHVTSQPRTWARRYLTKQVFLWQQLQRDAGAKSKKK</sequence>
<evidence type="ECO:0000313" key="2">
    <source>
        <dbReference type="Proteomes" id="UP000601435"/>
    </source>
</evidence>
<dbReference type="AlphaFoldDB" id="A0A812UIS6"/>
<proteinExistence type="predicted"/>
<accession>A0A812UIS6</accession>
<dbReference type="Proteomes" id="UP000601435">
    <property type="component" value="Unassembled WGS sequence"/>
</dbReference>
<dbReference type="EMBL" id="CAJNJA010026870">
    <property type="protein sequence ID" value="CAE7566753.1"/>
    <property type="molecule type" value="Genomic_DNA"/>
</dbReference>
<name>A0A812UIS6_9DINO</name>
<feature type="non-terminal residue" evidence="1">
    <location>
        <position position="1"/>
    </location>
</feature>
<reference evidence="1" key="1">
    <citation type="submission" date="2021-02" db="EMBL/GenBank/DDBJ databases">
        <authorList>
            <person name="Dougan E. K."/>
            <person name="Rhodes N."/>
            <person name="Thang M."/>
            <person name="Chan C."/>
        </authorList>
    </citation>
    <scope>NUCLEOTIDE SEQUENCE</scope>
</reference>
<dbReference type="OrthoDB" id="469626at2759"/>
<organism evidence="1 2">
    <name type="scientific">Symbiodinium necroappetens</name>
    <dbReference type="NCBI Taxonomy" id="1628268"/>
    <lineage>
        <taxon>Eukaryota</taxon>
        <taxon>Sar</taxon>
        <taxon>Alveolata</taxon>
        <taxon>Dinophyceae</taxon>
        <taxon>Suessiales</taxon>
        <taxon>Symbiodiniaceae</taxon>
        <taxon>Symbiodinium</taxon>
    </lineage>
</organism>
<evidence type="ECO:0000313" key="1">
    <source>
        <dbReference type="EMBL" id="CAE7566753.1"/>
    </source>
</evidence>
<gene>
    <name evidence="1" type="ORF">SNEC2469_LOCUS16488</name>
</gene>
<protein>
    <submittedName>
        <fullName evidence="1">Uncharacterized protein</fullName>
    </submittedName>
</protein>
<comment type="caution">
    <text evidence="1">The sequence shown here is derived from an EMBL/GenBank/DDBJ whole genome shotgun (WGS) entry which is preliminary data.</text>
</comment>